<dbReference type="EMBL" id="UINC01203122">
    <property type="protein sequence ID" value="SVE23232.1"/>
    <property type="molecule type" value="Genomic_DNA"/>
</dbReference>
<evidence type="ECO:0008006" key="2">
    <source>
        <dbReference type="Google" id="ProtNLM"/>
    </source>
</evidence>
<protein>
    <recommendedName>
        <fullName evidence="2">Pentapeptide repeat-containing protein</fullName>
    </recommendedName>
</protein>
<name>A0A383BTL5_9ZZZZ</name>
<dbReference type="InterPro" id="IPR001646">
    <property type="entry name" value="5peptide_repeat"/>
</dbReference>
<dbReference type="Gene3D" id="2.160.20.80">
    <property type="entry name" value="E3 ubiquitin-protein ligase SopA"/>
    <property type="match status" value="1"/>
</dbReference>
<accession>A0A383BTL5</accession>
<organism evidence="1">
    <name type="scientific">marine metagenome</name>
    <dbReference type="NCBI Taxonomy" id="408172"/>
    <lineage>
        <taxon>unclassified sequences</taxon>
        <taxon>metagenomes</taxon>
        <taxon>ecological metagenomes</taxon>
    </lineage>
</organism>
<gene>
    <name evidence="1" type="ORF">METZ01_LOCUS476086</name>
</gene>
<dbReference type="PANTHER" id="PTHR42999">
    <property type="entry name" value="ANTIBIOTIC RESISTANCE PROTEIN MCBG"/>
    <property type="match status" value="1"/>
</dbReference>
<evidence type="ECO:0000313" key="1">
    <source>
        <dbReference type="EMBL" id="SVE23232.1"/>
    </source>
</evidence>
<feature type="non-terminal residue" evidence="1">
    <location>
        <position position="1"/>
    </location>
</feature>
<dbReference type="AlphaFoldDB" id="A0A383BTL5"/>
<proteinExistence type="predicted"/>
<dbReference type="Pfam" id="PF00805">
    <property type="entry name" value="Pentapeptide"/>
    <property type="match status" value="1"/>
</dbReference>
<dbReference type="InterPro" id="IPR052949">
    <property type="entry name" value="PA_immunity-related"/>
</dbReference>
<dbReference type="SUPFAM" id="SSF141571">
    <property type="entry name" value="Pentapeptide repeat-like"/>
    <property type="match status" value="1"/>
</dbReference>
<dbReference type="Pfam" id="PF13599">
    <property type="entry name" value="Pentapeptide_4"/>
    <property type="match status" value="1"/>
</dbReference>
<reference evidence="1" key="1">
    <citation type="submission" date="2018-05" db="EMBL/GenBank/DDBJ databases">
        <authorList>
            <person name="Lanie J.A."/>
            <person name="Ng W.-L."/>
            <person name="Kazmierczak K.M."/>
            <person name="Andrzejewski T.M."/>
            <person name="Davidsen T.M."/>
            <person name="Wayne K.J."/>
            <person name="Tettelin H."/>
            <person name="Glass J.I."/>
            <person name="Rusch D."/>
            <person name="Podicherti R."/>
            <person name="Tsui H.-C.T."/>
            <person name="Winkler M.E."/>
        </authorList>
    </citation>
    <scope>NUCLEOTIDE SEQUENCE</scope>
</reference>
<sequence>VGMSIKNNSNYTHEVFNELEIKKNKVQLSNFEDCKFVNCNFSEAQFIECKFTDCEFKNSNLSLIKFNKSKFFETDFKDCKVTGVNWTSLDWSNFNLTTPIFFESCDISFSVFSSLELKEICLQDCKAHDVDFSECDLKGADFFRTDLKDSRFVLCKLDKCNFQEAVNYYIDPLENSIEGAKFSSPEVLSLLSAFKIKIDSIE</sequence>
<dbReference type="PANTHER" id="PTHR42999:SF1">
    <property type="entry name" value="PENTAPEPTIDE REPEAT-CONTAINING PROTEIN"/>
    <property type="match status" value="1"/>
</dbReference>